<dbReference type="PROSITE" id="PS00024">
    <property type="entry name" value="HEMOPEXIN"/>
    <property type="match status" value="1"/>
</dbReference>
<protein>
    <submittedName>
        <fullName evidence="2">EthD family reductase</fullName>
    </submittedName>
</protein>
<dbReference type="InterPro" id="IPR011008">
    <property type="entry name" value="Dimeric_a/b-barrel"/>
</dbReference>
<dbReference type="InterPro" id="IPR009799">
    <property type="entry name" value="EthD_dom"/>
</dbReference>
<reference evidence="2 3" key="1">
    <citation type="submission" date="2019-01" db="EMBL/GenBank/DDBJ databases">
        <title>Genomic insights into a novel species Rhodoferax sp.</title>
        <authorList>
            <person name="Jin L."/>
        </authorList>
    </citation>
    <scope>NUCLEOTIDE SEQUENCE [LARGE SCALE GENOMIC DNA]</scope>
    <source>
        <strain evidence="2 3">CHu59-6-5</strain>
    </source>
</reference>
<dbReference type="SUPFAM" id="SSF54909">
    <property type="entry name" value="Dimeric alpha+beta barrel"/>
    <property type="match status" value="2"/>
</dbReference>
<dbReference type="AlphaFoldDB" id="A0A515DCP1"/>
<dbReference type="RefSeq" id="WP_142819586.1">
    <property type="nucleotide sequence ID" value="NZ_CP035503.1"/>
</dbReference>
<dbReference type="OrthoDB" id="8611253at2"/>
<feature type="domain" description="EthD" evidence="1">
    <location>
        <begin position="134"/>
        <end position="217"/>
    </location>
</feature>
<dbReference type="Proteomes" id="UP000316798">
    <property type="component" value="Chromosome"/>
</dbReference>
<dbReference type="KEGG" id="rhf:EUB48_13350"/>
<dbReference type="Pfam" id="PF07110">
    <property type="entry name" value="EthD"/>
    <property type="match status" value="2"/>
</dbReference>
<accession>A0A515DCP1</accession>
<evidence type="ECO:0000313" key="2">
    <source>
        <dbReference type="EMBL" id="QDL38165.1"/>
    </source>
</evidence>
<dbReference type="NCBIfam" id="TIGR02118">
    <property type="entry name" value="EthD family reductase"/>
    <property type="match status" value="1"/>
</dbReference>
<feature type="domain" description="EthD" evidence="1">
    <location>
        <begin position="11"/>
        <end position="97"/>
    </location>
</feature>
<proteinExistence type="predicted"/>
<sequence>MNVRMGLIRKKADWTTEDFQAYWRSQHGPLAARAPNLRGYWQNAVTDRLQRGIDFARGPWDFDGFSQLWFDDAKQARHAFTDSDLAAALIADENHFLGDLHIITAQQVEVVAVPAEPARGKLLKRISTLRRRMDVTEGDFRREWKVHGDLVREMPGVSGYRQNVVVERELIKGQPCGYDQLPIDGIVELWFENPETLEAAFSSPQGQRTMAHAKTFLAEITAFLVVERRIV</sequence>
<evidence type="ECO:0000313" key="3">
    <source>
        <dbReference type="Proteomes" id="UP000316798"/>
    </source>
</evidence>
<organism evidence="2 3">
    <name type="scientific">Rhodoferax sediminis</name>
    <dbReference type="NCBI Taxonomy" id="2509614"/>
    <lineage>
        <taxon>Bacteria</taxon>
        <taxon>Pseudomonadati</taxon>
        <taxon>Pseudomonadota</taxon>
        <taxon>Betaproteobacteria</taxon>
        <taxon>Burkholderiales</taxon>
        <taxon>Comamonadaceae</taxon>
        <taxon>Rhodoferax</taxon>
    </lineage>
</organism>
<dbReference type="InterPro" id="IPR018486">
    <property type="entry name" value="Hemopexin_CS"/>
</dbReference>
<gene>
    <name evidence="2" type="ORF">EUB48_13350</name>
</gene>
<keyword evidence="3" id="KW-1185">Reference proteome</keyword>
<dbReference type="Gene3D" id="3.30.70.100">
    <property type="match status" value="2"/>
</dbReference>
<name>A0A515DCP1_9BURK</name>
<dbReference type="EMBL" id="CP035503">
    <property type="protein sequence ID" value="QDL38165.1"/>
    <property type="molecule type" value="Genomic_DNA"/>
</dbReference>
<dbReference type="GO" id="GO:0016491">
    <property type="term" value="F:oxidoreductase activity"/>
    <property type="evidence" value="ECO:0007669"/>
    <property type="project" value="InterPro"/>
</dbReference>
<evidence type="ECO:0000259" key="1">
    <source>
        <dbReference type="Pfam" id="PF07110"/>
    </source>
</evidence>